<evidence type="ECO:0000313" key="1">
    <source>
        <dbReference type="EMBL" id="KAJ1200795.1"/>
    </source>
</evidence>
<dbReference type="EMBL" id="JANPWB010000003">
    <property type="protein sequence ID" value="KAJ1200795.1"/>
    <property type="molecule type" value="Genomic_DNA"/>
</dbReference>
<accession>A0AAV7VGS7</accession>
<keyword evidence="2" id="KW-1185">Reference proteome</keyword>
<gene>
    <name evidence="1" type="ORF">NDU88_004616</name>
</gene>
<comment type="caution">
    <text evidence="1">The sequence shown here is derived from an EMBL/GenBank/DDBJ whole genome shotgun (WGS) entry which is preliminary data.</text>
</comment>
<evidence type="ECO:0000313" key="2">
    <source>
        <dbReference type="Proteomes" id="UP001066276"/>
    </source>
</evidence>
<name>A0AAV7VGS7_PLEWA</name>
<reference evidence="1" key="1">
    <citation type="journal article" date="2022" name="bioRxiv">
        <title>Sequencing and chromosome-scale assembly of the giantPleurodeles waltlgenome.</title>
        <authorList>
            <person name="Brown T."/>
            <person name="Elewa A."/>
            <person name="Iarovenko S."/>
            <person name="Subramanian E."/>
            <person name="Araus A.J."/>
            <person name="Petzold A."/>
            <person name="Susuki M."/>
            <person name="Suzuki K.-i.T."/>
            <person name="Hayashi T."/>
            <person name="Toyoda A."/>
            <person name="Oliveira C."/>
            <person name="Osipova E."/>
            <person name="Leigh N.D."/>
            <person name="Simon A."/>
            <person name="Yun M.H."/>
        </authorList>
    </citation>
    <scope>NUCLEOTIDE SEQUENCE</scope>
    <source>
        <strain evidence="1">20211129_DDA</strain>
        <tissue evidence="1">Liver</tissue>
    </source>
</reference>
<organism evidence="1 2">
    <name type="scientific">Pleurodeles waltl</name>
    <name type="common">Iberian ribbed newt</name>
    <dbReference type="NCBI Taxonomy" id="8319"/>
    <lineage>
        <taxon>Eukaryota</taxon>
        <taxon>Metazoa</taxon>
        <taxon>Chordata</taxon>
        <taxon>Craniata</taxon>
        <taxon>Vertebrata</taxon>
        <taxon>Euteleostomi</taxon>
        <taxon>Amphibia</taxon>
        <taxon>Batrachia</taxon>
        <taxon>Caudata</taxon>
        <taxon>Salamandroidea</taxon>
        <taxon>Salamandridae</taxon>
        <taxon>Pleurodelinae</taxon>
        <taxon>Pleurodeles</taxon>
    </lineage>
</organism>
<proteinExistence type="predicted"/>
<dbReference type="AlphaFoldDB" id="A0AAV7VGS7"/>
<protein>
    <submittedName>
        <fullName evidence="1">Uncharacterized protein</fullName>
    </submittedName>
</protein>
<sequence length="100" mass="10998">MRRGRRMPHPGAWRWSPLPHLQPQWCMTKQWERQHSNKKIDKYAKQKVSGSDAGAVGGTSELESATQAATILQAISDLKVTMEGKMGSNDGSVAHQTGSP</sequence>
<dbReference type="Proteomes" id="UP001066276">
    <property type="component" value="Chromosome 2_1"/>
</dbReference>